<sequence length="761" mass="84491">MAGIRSLNPTCEDYDSEESESVRCKSTPASEKANVAAKRSHPDHLNGDKSDTVEKIHLDLASDSGYSSHTATTMSSADSAPSVTSQSPPVVPAPPFQPPPSPAPRRRPTLGGEDRKSSERSDRKSIGPSSPRKPPQRTESVSRRPSRPERREEPECRHPNCDKCTSSRSRRPRPSPLDSSLNISYAPSDQQSHASEPARYTPSSPLYPSRNPSYYTRGSAVIQPAASSRRRSSSTAGRPVSYHGDAQYPGWSGMPYGTTPTQDRGPPPSMSAHYAMQQNMPIVPQMALQMTQQMPPYGMMGPPPSAAYFTASTMPTASSYDNQRSQFPRGPSAQFSARRASQYGPPLLTQELNKPISNNMSARHGPAPPSARRETFPTSTFESDGSDSESSEEEEEENHGRALMLPQKMTRRPSLRRPHTTQVTQVHTLDRMSQSQPALPERPKERDPRTKAKTADVSRASSTSRTNRRPSLVQKPHAVSYDTGRAQVLVEPSRSRRRESYVAPPKAYEVERKSGSSKLYHSESTRQHSPQRRALPADSRRRAEDHMVEARPRQDPRRRAEDHIEVKPRQDNRRRGEENIVESRSRQAEAYQRELSGGDISQFTDQTVKAARRTSRIPSGHSDDGSSHSRHSGDRASRISQSNRTTVTNATNGGNGELRLRIDASAPVQLQLNGDMDGRTISFNPAEGGMTDLVISSSARGTETVYSRSERGSIGAGRRLITRREEEDDSAIRSQRSSRIAPDPNRRPLQRRPRDRMYDED</sequence>
<proteinExistence type="predicted"/>
<evidence type="ECO:0000256" key="1">
    <source>
        <dbReference type="SAM" id="MobiDB-lite"/>
    </source>
</evidence>
<comment type="caution">
    <text evidence="2">The sequence shown here is derived from an EMBL/GenBank/DDBJ whole genome shotgun (WGS) entry which is preliminary data.</text>
</comment>
<evidence type="ECO:0000313" key="2">
    <source>
        <dbReference type="EMBL" id="KAF2202334.1"/>
    </source>
</evidence>
<keyword evidence="3" id="KW-1185">Reference proteome</keyword>
<feature type="compositionally biased region" description="Polar residues" evidence="1">
    <location>
        <begin position="420"/>
        <end position="437"/>
    </location>
</feature>
<evidence type="ECO:0000313" key="3">
    <source>
        <dbReference type="Proteomes" id="UP000799536"/>
    </source>
</evidence>
<feature type="compositionally biased region" description="Low complexity" evidence="1">
    <location>
        <begin position="458"/>
        <end position="471"/>
    </location>
</feature>
<feature type="compositionally biased region" description="Basic and acidic residues" evidence="1">
    <location>
        <begin position="40"/>
        <end position="60"/>
    </location>
</feature>
<feature type="compositionally biased region" description="Basic and acidic residues" evidence="1">
    <location>
        <begin position="538"/>
        <end position="587"/>
    </location>
</feature>
<feature type="compositionally biased region" description="Polar residues" evidence="1">
    <location>
        <begin position="177"/>
        <end position="194"/>
    </location>
</feature>
<dbReference type="EMBL" id="ML993940">
    <property type="protein sequence ID" value="KAF2202334.1"/>
    <property type="molecule type" value="Genomic_DNA"/>
</dbReference>
<feature type="compositionally biased region" description="Acidic residues" evidence="1">
    <location>
        <begin position="384"/>
        <end position="397"/>
    </location>
</feature>
<feature type="region of interest" description="Disordered" evidence="1">
    <location>
        <begin position="704"/>
        <end position="761"/>
    </location>
</feature>
<feature type="compositionally biased region" description="Polar residues" evidence="1">
    <location>
        <begin position="64"/>
        <end position="78"/>
    </location>
</feature>
<name>A0A9P4JQ42_9PLEO</name>
<feature type="compositionally biased region" description="Basic and acidic residues" evidence="1">
    <location>
        <begin position="508"/>
        <end position="526"/>
    </location>
</feature>
<dbReference type="OrthoDB" id="5407458at2759"/>
<feature type="compositionally biased region" description="Low complexity" evidence="1">
    <location>
        <begin position="79"/>
        <end position="88"/>
    </location>
</feature>
<feature type="compositionally biased region" description="Pro residues" evidence="1">
    <location>
        <begin position="89"/>
        <end position="103"/>
    </location>
</feature>
<feature type="compositionally biased region" description="Basic residues" evidence="1">
    <location>
        <begin position="409"/>
        <end position="419"/>
    </location>
</feature>
<accession>A0A9P4JQ42</accession>
<feature type="compositionally biased region" description="Polar residues" evidence="1">
    <location>
        <begin position="350"/>
        <end position="361"/>
    </location>
</feature>
<feature type="compositionally biased region" description="Low complexity" evidence="1">
    <location>
        <begin position="732"/>
        <end position="743"/>
    </location>
</feature>
<feature type="region of interest" description="Disordered" evidence="1">
    <location>
        <begin position="1"/>
        <end position="273"/>
    </location>
</feature>
<feature type="region of interest" description="Disordered" evidence="1">
    <location>
        <begin position="317"/>
        <end position="660"/>
    </location>
</feature>
<organism evidence="2 3">
    <name type="scientific">Delitschia confertaspora ATCC 74209</name>
    <dbReference type="NCBI Taxonomy" id="1513339"/>
    <lineage>
        <taxon>Eukaryota</taxon>
        <taxon>Fungi</taxon>
        <taxon>Dikarya</taxon>
        <taxon>Ascomycota</taxon>
        <taxon>Pezizomycotina</taxon>
        <taxon>Dothideomycetes</taxon>
        <taxon>Pleosporomycetidae</taxon>
        <taxon>Pleosporales</taxon>
        <taxon>Delitschiaceae</taxon>
        <taxon>Delitschia</taxon>
    </lineage>
</organism>
<feature type="compositionally biased region" description="Polar residues" evidence="1">
    <location>
        <begin position="317"/>
        <end position="326"/>
    </location>
</feature>
<feature type="compositionally biased region" description="Basic and acidic residues" evidence="1">
    <location>
        <begin position="441"/>
        <end position="456"/>
    </location>
</feature>
<dbReference type="AlphaFoldDB" id="A0A9P4JQ42"/>
<reference evidence="2" key="1">
    <citation type="journal article" date="2020" name="Stud. Mycol.">
        <title>101 Dothideomycetes genomes: a test case for predicting lifestyles and emergence of pathogens.</title>
        <authorList>
            <person name="Haridas S."/>
            <person name="Albert R."/>
            <person name="Binder M."/>
            <person name="Bloem J."/>
            <person name="Labutti K."/>
            <person name="Salamov A."/>
            <person name="Andreopoulos B."/>
            <person name="Baker S."/>
            <person name="Barry K."/>
            <person name="Bills G."/>
            <person name="Bluhm B."/>
            <person name="Cannon C."/>
            <person name="Castanera R."/>
            <person name="Culley D."/>
            <person name="Daum C."/>
            <person name="Ezra D."/>
            <person name="Gonzalez J."/>
            <person name="Henrissat B."/>
            <person name="Kuo A."/>
            <person name="Liang C."/>
            <person name="Lipzen A."/>
            <person name="Lutzoni F."/>
            <person name="Magnuson J."/>
            <person name="Mondo S."/>
            <person name="Nolan M."/>
            <person name="Ohm R."/>
            <person name="Pangilinan J."/>
            <person name="Park H.-J."/>
            <person name="Ramirez L."/>
            <person name="Alfaro M."/>
            <person name="Sun H."/>
            <person name="Tritt A."/>
            <person name="Yoshinaga Y."/>
            <person name="Zwiers L.-H."/>
            <person name="Turgeon B."/>
            <person name="Goodwin S."/>
            <person name="Spatafora J."/>
            <person name="Crous P."/>
            <person name="Grigoriev I."/>
        </authorList>
    </citation>
    <scope>NUCLEOTIDE SEQUENCE</scope>
    <source>
        <strain evidence="2">ATCC 74209</strain>
    </source>
</reference>
<protein>
    <submittedName>
        <fullName evidence="2">Uncharacterized protein</fullName>
    </submittedName>
</protein>
<feature type="compositionally biased region" description="Low complexity" evidence="1">
    <location>
        <begin position="643"/>
        <end position="652"/>
    </location>
</feature>
<feature type="compositionally biased region" description="Basic and acidic residues" evidence="1">
    <location>
        <begin position="112"/>
        <end position="125"/>
    </location>
</feature>
<gene>
    <name evidence="2" type="ORF">GQ43DRAFT_314435</name>
</gene>
<feature type="compositionally biased region" description="Polar residues" evidence="1">
    <location>
        <begin position="201"/>
        <end position="216"/>
    </location>
</feature>
<feature type="compositionally biased region" description="Basic and acidic residues" evidence="1">
    <location>
        <begin position="621"/>
        <end position="637"/>
    </location>
</feature>
<dbReference type="Proteomes" id="UP000799536">
    <property type="component" value="Unassembled WGS sequence"/>
</dbReference>
<feature type="compositionally biased region" description="Basic and acidic residues" evidence="1">
    <location>
        <begin position="140"/>
        <end position="161"/>
    </location>
</feature>